<reference evidence="1 2" key="1">
    <citation type="submission" date="2019-01" db="EMBL/GenBank/DDBJ databases">
        <title>Draft genome sequences of three monokaryotic isolates of the white-rot basidiomycete fungus Dichomitus squalens.</title>
        <authorList>
            <consortium name="DOE Joint Genome Institute"/>
            <person name="Lopez S.C."/>
            <person name="Andreopoulos B."/>
            <person name="Pangilinan J."/>
            <person name="Lipzen A."/>
            <person name="Riley R."/>
            <person name="Ahrendt S."/>
            <person name="Ng V."/>
            <person name="Barry K."/>
            <person name="Daum C."/>
            <person name="Grigoriev I.V."/>
            <person name="Hilden K.S."/>
            <person name="Makela M.R."/>
            <person name="de Vries R.P."/>
        </authorList>
    </citation>
    <scope>NUCLEOTIDE SEQUENCE [LARGE SCALE GENOMIC DNA]</scope>
    <source>
        <strain evidence="1 2">CBS 464.89</strain>
    </source>
</reference>
<dbReference type="AlphaFoldDB" id="A0A4Q9PG91"/>
<name>A0A4Q9PG91_9APHY</name>
<evidence type="ECO:0000313" key="2">
    <source>
        <dbReference type="Proteomes" id="UP000292082"/>
    </source>
</evidence>
<proteinExistence type="predicted"/>
<protein>
    <submittedName>
        <fullName evidence="1">Uncharacterized protein</fullName>
    </submittedName>
</protein>
<accession>A0A4Q9PG91</accession>
<dbReference type="EMBL" id="ML145322">
    <property type="protein sequence ID" value="TBU51436.1"/>
    <property type="molecule type" value="Genomic_DNA"/>
</dbReference>
<gene>
    <name evidence="1" type="ORF">BD310DRAFT_346207</name>
</gene>
<sequence>MLPSIVDVIYQDETMYFSVLCLLNALHLTFTFLDTPLRPVGKNTTYITRFSEPFTAIMVSHFLIDLREADWRRMHRESFISLDSIGRLETPQSMVFYRPFSDDSIRAVIEDDETESIHSYSI</sequence>
<keyword evidence="2" id="KW-1185">Reference proteome</keyword>
<dbReference type="Proteomes" id="UP000292082">
    <property type="component" value="Unassembled WGS sequence"/>
</dbReference>
<organism evidence="1 2">
    <name type="scientific">Dichomitus squalens</name>
    <dbReference type="NCBI Taxonomy" id="114155"/>
    <lineage>
        <taxon>Eukaryota</taxon>
        <taxon>Fungi</taxon>
        <taxon>Dikarya</taxon>
        <taxon>Basidiomycota</taxon>
        <taxon>Agaricomycotina</taxon>
        <taxon>Agaricomycetes</taxon>
        <taxon>Polyporales</taxon>
        <taxon>Polyporaceae</taxon>
        <taxon>Dichomitus</taxon>
    </lineage>
</organism>
<evidence type="ECO:0000313" key="1">
    <source>
        <dbReference type="EMBL" id="TBU51436.1"/>
    </source>
</evidence>